<dbReference type="CDD" id="cd07814">
    <property type="entry name" value="SRPBCC_CalC_Aha1-like"/>
    <property type="match status" value="1"/>
</dbReference>
<keyword evidence="4" id="KW-1185">Reference proteome</keyword>
<dbReference type="EMBL" id="QFYQ01000001">
    <property type="protein sequence ID" value="RAK54412.1"/>
    <property type="molecule type" value="Genomic_DNA"/>
</dbReference>
<dbReference type="AlphaFoldDB" id="A0A328AHX5"/>
<organism evidence="3 4">
    <name type="scientific">Phenylobacterium soli</name>
    <dbReference type="NCBI Taxonomy" id="2170551"/>
    <lineage>
        <taxon>Bacteria</taxon>
        <taxon>Pseudomonadati</taxon>
        <taxon>Pseudomonadota</taxon>
        <taxon>Alphaproteobacteria</taxon>
        <taxon>Caulobacterales</taxon>
        <taxon>Caulobacteraceae</taxon>
        <taxon>Phenylobacterium</taxon>
    </lineage>
</organism>
<dbReference type="RefSeq" id="WP_111528163.1">
    <property type="nucleotide sequence ID" value="NZ_JBHRSG010000004.1"/>
</dbReference>
<reference evidence="4" key="1">
    <citation type="submission" date="2018-05" db="EMBL/GenBank/DDBJ databases">
        <authorList>
            <person name="Li X."/>
        </authorList>
    </citation>
    <scope>NUCLEOTIDE SEQUENCE [LARGE SCALE GENOMIC DNA]</scope>
    <source>
        <strain evidence="4">LX32</strain>
    </source>
</reference>
<proteinExistence type="inferred from homology"/>
<accession>A0A328AHX5</accession>
<evidence type="ECO:0000259" key="2">
    <source>
        <dbReference type="Pfam" id="PF08327"/>
    </source>
</evidence>
<sequence length="151" mass="16783">MAQISVSHRYAQTPERVFDAWLDPRIARRFLFATPAGEMVVCEIDARVGGRFDLTERRPDMGEVKHVGEYLEVDRPRRLVFTFAVPQFDPTATRVAIDIVPETIAGGEGCVLTLTHTDVGDDWAEGTRDGWTKILASLEPALDGKQAAGWI</sequence>
<evidence type="ECO:0000256" key="1">
    <source>
        <dbReference type="ARBA" id="ARBA00006817"/>
    </source>
</evidence>
<comment type="similarity">
    <text evidence="1">Belongs to the AHA1 family.</text>
</comment>
<dbReference type="OrthoDB" id="9800600at2"/>
<comment type="caution">
    <text evidence="3">The sequence shown here is derived from an EMBL/GenBank/DDBJ whole genome shotgun (WGS) entry which is preliminary data.</text>
</comment>
<dbReference type="Proteomes" id="UP000249254">
    <property type="component" value="Unassembled WGS sequence"/>
</dbReference>
<gene>
    <name evidence="3" type="ORF">DJ017_07690</name>
</gene>
<dbReference type="Pfam" id="PF08327">
    <property type="entry name" value="AHSA1"/>
    <property type="match status" value="1"/>
</dbReference>
<dbReference type="InterPro" id="IPR013538">
    <property type="entry name" value="ASHA1/2-like_C"/>
</dbReference>
<name>A0A328AHX5_9CAUL</name>
<protein>
    <submittedName>
        <fullName evidence="3">SRPBCC domain-containing protein</fullName>
    </submittedName>
</protein>
<dbReference type="Gene3D" id="3.30.530.20">
    <property type="match status" value="1"/>
</dbReference>
<dbReference type="SUPFAM" id="SSF55961">
    <property type="entry name" value="Bet v1-like"/>
    <property type="match status" value="1"/>
</dbReference>
<evidence type="ECO:0000313" key="3">
    <source>
        <dbReference type="EMBL" id="RAK54412.1"/>
    </source>
</evidence>
<feature type="domain" description="Activator of Hsp90 ATPase homologue 1/2-like C-terminal" evidence="2">
    <location>
        <begin position="13"/>
        <end position="142"/>
    </location>
</feature>
<dbReference type="InterPro" id="IPR023393">
    <property type="entry name" value="START-like_dom_sf"/>
</dbReference>
<evidence type="ECO:0000313" key="4">
    <source>
        <dbReference type="Proteomes" id="UP000249254"/>
    </source>
</evidence>